<protein>
    <submittedName>
        <fullName evidence="1">Uncharacterized protein</fullName>
    </submittedName>
</protein>
<evidence type="ECO:0000313" key="1">
    <source>
        <dbReference type="EMBL" id="MEQ2286916.1"/>
    </source>
</evidence>
<comment type="caution">
    <text evidence="1">The sequence shown here is derived from an EMBL/GenBank/DDBJ whole genome shotgun (WGS) entry which is preliminary data.</text>
</comment>
<sequence>MHYPLSIVCHPSLQCHSCVFSFLPHSPFILDLLSWWWWWWWVSLYNMELGAENTKAEVGQILHAAQITLEDFSPLCCSLMLHHKFCCVPLLGPHVSPESSQSTRSPFNPPPARSYTLTHMVFFPYSYLVISVPVKQLFYRNQTTFLVSLKDFTFSFIV</sequence>
<evidence type="ECO:0000313" key="2">
    <source>
        <dbReference type="Proteomes" id="UP001469553"/>
    </source>
</evidence>
<proteinExistence type="predicted"/>
<dbReference type="Proteomes" id="UP001469553">
    <property type="component" value="Unassembled WGS sequence"/>
</dbReference>
<reference evidence="1 2" key="1">
    <citation type="submission" date="2021-06" db="EMBL/GenBank/DDBJ databases">
        <authorList>
            <person name="Palmer J.M."/>
        </authorList>
    </citation>
    <scope>NUCLEOTIDE SEQUENCE [LARGE SCALE GENOMIC DNA]</scope>
    <source>
        <strain evidence="1 2">AS_MEX2019</strain>
        <tissue evidence="1">Muscle</tissue>
    </source>
</reference>
<keyword evidence="2" id="KW-1185">Reference proteome</keyword>
<accession>A0ABV0XZK8</accession>
<organism evidence="1 2">
    <name type="scientific">Ameca splendens</name>
    <dbReference type="NCBI Taxonomy" id="208324"/>
    <lineage>
        <taxon>Eukaryota</taxon>
        <taxon>Metazoa</taxon>
        <taxon>Chordata</taxon>
        <taxon>Craniata</taxon>
        <taxon>Vertebrata</taxon>
        <taxon>Euteleostomi</taxon>
        <taxon>Actinopterygii</taxon>
        <taxon>Neopterygii</taxon>
        <taxon>Teleostei</taxon>
        <taxon>Neoteleostei</taxon>
        <taxon>Acanthomorphata</taxon>
        <taxon>Ovalentaria</taxon>
        <taxon>Atherinomorphae</taxon>
        <taxon>Cyprinodontiformes</taxon>
        <taxon>Goodeidae</taxon>
        <taxon>Ameca</taxon>
    </lineage>
</organism>
<gene>
    <name evidence="1" type="ORF">AMECASPLE_007346</name>
</gene>
<name>A0ABV0XZK8_9TELE</name>
<dbReference type="EMBL" id="JAHRIP010019182">
    <property type="protein sequence ID" value="MEQ2286916.1"/>
    <property type="molecule type" value="Genomic_DNA"/>
</dbReference>